<dbReference type="Pfam" id="PF11755">
    <property type="entry name" value="DUF3311"/>
    <property type="match status" value="1"/>
</dbReference>
<accession>A0A517N1Y6</accession>
<keyword evidence="1" id="KW-0472">Membrane</keyword>
<evidence type="ECO:0000256" key="1">
    <source>
        <dbReference type="SAM" id="Phobius"/>
    </source>
</evidence>
<feature type="transmembrane region" description="Helical" evidence="1">
    <location>
        <begin position="36"/>
        <end position="58"/>
    </location>
</feature>
<dbReference type="OrthoDB" id="283209at2"/>
<dbReference type="EMBL" id="CP036263">
    <property type="protein sequence ID" value="QDT01152.1"/>
    <property type="molecule type" value="Genomic_DNA"/>
</dbReference>
<gene>
    <name evidence="2" type="ORF">HG15A2_44940</name>
</gene>
<evidence type="ECO:0008006" key="4">
    <source>
        <dbReference type="Google" id="ProtNLM"/>
    </source>
</evidence>
<evidence type="ECO:0000313" key="3">
    <source>
        <dbReference type="Proteomes" id="UP000319852"/>
    </source>
</evidence>
<dbReference type="KEGG" id="amob:HG15A2_44940"/>
<dbReference type="Proteomes" id="UP000319852">
    <property type="component" value="Chromosome"/>
</dbReference>
<protein>
    <recommendedName>
        <fullName evidence="4">DUF3311 domain-containing protein</fullName>
    </recommendedName>
</protein>
<dbReference type="RefSeq" id="WP_145063134.1">
    <property type="nucleotide sequence ID" value="NZ_CP036263.1"/>
</dbReference>
<keyword evidence="3" id="KW-1185">Reference proteome</keyword>
<dbReference type="InterPro" id="IPR021741">
    <property type="entry name" value="DUF3311"/>
</dbReference>
<evidence type="ECO:0000313" key="2">
    <source>
        <dbReference type="EMBL" id="QDT01152.1"/>
    </source>
</evidence>
<keyword evidence="1" id="KW-0812">Transmembrane</keyword>
<dbReference type="AlphaFoldDB" id="A0A517N1Y6"/>
<name>A0A517N1Y6_9BACT</name>
<sequence length="77" mass="8867">MLRFIWPLVILLLILHQDNWFWDDGTLVFGFIPVGLFYHACISVAAATTWFLVVLFCWPKGLDEKVSHESTKGEQSV</sequence>
<organism evidence="2 3">
    <name type="scientific">Adhaeretor mobilis</name>
    <dbReference type="NCBI Taxonomy" id="1930276"/>
    <lineage>
        <taxon>Bacteria</taxon>
        <taxon>Pseudomonadati</taxon>
        <taxon>Planctomycetota</taxon>
        <taxon>Planctomycetia</taxon>
        <taxon>Pirellulales</taxon>
        <taxon>Lacipirellulaceae</taxon>
        <taxon>Adhaeretor</taxon>
    </lineage>
</organism>
<proteinExistence type="predicted"/>
<reference evidence="2 3" key="1">
    <citation type="submission" date="2019-02" db="EMBL/GenBank/DDBJ databases">
        <title>Deep-cultivation of Planctomycetes and their phenomic and genomic characterization uncovers novel biology.</title>
        <authorList>
            <person name="Wiegand S."/>
            <person name="Jogler M."/>
            <person name="Boedeker C."/>
            <person name="Pinto D."/>
            <person name="Vollmers J."/>
            <person name="Rivas-Marin E."/>
            <person name="Kohn T."/>
            <person name="Peeters S.H."/>
            <person name="Heuer A."/>
            <person name="Rast P."/>
            <person name="Oberbeckmann S."/>
            <person name="Bunk B."/>
            <person name="Jeske O."/>
            <person name="Meyerdierks A."/>
            <person name="Storesund J.E."/>
            <person name="Kallscheuer N."/>
            <person name="Luecker S."/>
            <person name="Lage O.M."/>
            <person name="Pohl T."/>
            <person name="Merkel B.J."/>
            <person name="Hornburger P."/>
            <person name="Mueller R.-W."/>
            <person name="Bruemmer F."/>
            <person name="Labrenz M."/>
            <person name="Spormann A.M."/>
            <person name="Op den Camp H."/>
            <person name="Overmann J."/>
            <person name="Amann R."/>
            <person name="Jetten M.S.M."/>
            <person name="Mascher T."/>
            <person name="Medema M.H."/>
            <person name="Devos D.P."/>
            <person name="Kaster A.-K."/>
            <person name="Ovreas L."/>
            <person name="Rohde M."/>
            <person name="Galperin M.Y."/>
            <person name="Jogler C."/>
        </authorList>
    </citation>
    <scope>NUCLEOTIDE SEQUENCE [LARGE SCALE GENOMIC DNA]</scope>
    <source>
        <strain evidence="2 3">HG15A2</strain>
    </source>
</reference>
<keyword evidence="1" id="KW-1133">Transmembrane helix</keyword>